<evidence type="ECO:0000256" key="8">
    <source>
        <dbReference type="RuleBase" id="RU364100"/>
    </source>
</evidence>
<evidence type="ECO:0000256" key="4">
    <source>
        <dbReference type="ARBA" id="ARBA00022801"/>
    </source>
</evidence>
<gene>
    <name evidence="9" type="ORF">SAMN05444486_103166</name>
</gene>
<dbReference type="GO" id="GO:0008233">
    <property type="term" value="F:peptidase activity"/>
    <property type="evidence" value="ECO:0007669"/>
    <property type="project" value="UniProtKB-KW"/>
</dbReference>
<dbReference type="SUPFAM" id="SSF143081">
    <property type="entry name" value="BB1717-like"/>
    <property type="match status" value="1"/>
</dbReference>
<dbReference type="GO" id="GO:0106300">
    <property type="term" value="P:protein-DNA covalent cross-linking repair"/>
    <property type="evidence" value="ECO:0007669"/>
    <property type="project" value="InterPro"/>
</dbReference>
<evidence type="ECO:0000313" key="9">
    <source>
        <dbReference type="EMBL" id="SDY67937.1"/>
    </source>
</evidence>
<dbReference type="InterPro" id="IPR003738">
    <property type="entry name" value="SRAP"/>
</dbReference>
<dbReference type="InterPro" id="IPR036590">
    <property type="entry name" value="SRAP-like"/>
</dbReference>
<dbReference type="STRING" id="576131.SAMN05444486_103166"/>
<name>A0A1H3LTR7_9RHOB</name>
<dbReference type="PANTHER" id="PTHR13604">
    <property type="entry name" value="DC12-RELATED"/>
    <property type="match status" value="1"/>
</dbReference>
<dbReference type="AlphaFoldDB" id="A0A1H3LTR7"/>
<keyword evidence="10" id="KW-1185">Reference proteome</keyword>
<protein>
    <recommendedName>
        <fullName evidence="8">Abasic site processing protein</fullName>
        <ecNumber evidence="8">3.4.-.-</ecNumber>
    </recommendedName>
</protein>
<keyword evidence="2 8" id="KW-0645">Protease</keyword>
<comment type="similarity">
    <text evidence="1 8">Belongs to the SOS response-associated peptidase family.</text>
</comment>
<keyword evidence="4 8" id="KW-0378">Hydrolase</keyword>
<evidence type="ECO:0000256" key="5">
    <source>
        <dbReference type="ARBA" id="ARBA00023124"/>
    </source>
</evidence>
<dbReference type="Proteomes" id="UP000199026">
    <property type="component" value="Unassembled WGS sequence"/>
</dbReference>
<keyword evidence="6" id="KW-0238">DNA-binding</keyword>
<organism evidence="9 10">
    <name type="scientific">Lentibacter algarum</name>
    <dbReference type="NCBI Taxonomy" id="576131"/>
    <lineage>
        <taxon>Bacteria</taxon>
        <taxon>Pseudomonadati</taxon>
        <taxon>Pseudomonadota</taxon>
        <taxon>Alphaproteobacteria</taxon>
        <taxon>Rhodobacterales</taxon>
        <taxon>Roseobacteraceae</taxon>
        <taxon>Lentibacter</taxon>
    </lineage>
</organism>
<keyword evidence="5" id="KW-0190">Covalent protein-DNA linkage</keyword>
<dbReference type="PANTHER" id="PTHR13604:SF0">
    <property type="entry name" value="ABASIC SITE PROCESSING PROTEIN HMCES"/>
    <property type="match status" value="1"/>
</dbReference>
<reference evidence="9 10" key="1">
    <citation type="submission" date="2016-10" db="EMBL/GenBank/DDBJ databases">
        <authorList>
            <person name="de Groot N.N."/>
        </authorList>
    </citation>
    <scope>NUCLEOTIDE SEQUENCE [LARGE SCALE GENOMIC DNA]</scope>
    <source>
        <strain evidence="9 10">DSM 24677</strain>
    </source>
</reference>
<dbReference type="GO" id="GO:0003697">
    <property type="term" value="F:single-stranded DNA binding"/>
    <property type="evidence" value="ECO:0007669"/>
    <property type="project" value="InterPro"/>
</dbReference>
<dbReference type="GO" id="GO:0006508">
    <property type="term" value="P:proteolysis"/>
    <property type="evidence" value="ECO:0007669"/>
    <property type="project" value="UniProtKB-KW"/>
</dbReference>
<dbReference type="EC" id="3.4.-.-" evidence="8"/>
<dbReference type="GO" id="GO:0016829">
    <property type="term" value="F:lyase activity"/>
    <property type="evidence" value="ECO:0007669"/>
    <property type="project" value="UniProtKB-KW"/>
</dbReference>
<proteinExistence type="inferred from homology"/>
<evidence type="ECO:0000256" key="6">
    <source>
        <dbReference type="ARBA" id="ARBA00023125"/>
    </source>
</evidence>
<dbReference type="EMBL" id="FNPR01000003">
    <property type="protein sequence ID" value="SDY67937.1"/>
    <property type="molecule type" value="Genomic_DNA"/>
</dbReference>
<dbReference type="Pfam" id="PF02586">
    <property type="entry name" value="SRAP"/>
    <property type="match status" value="1"/>
</dbReference>
<evidence type="ECO:0000313" key="10">
    <source>
        <dbReference type="Proteomes" id="UP000199026"/>
    </source>
</evidence>
<evidence type="ECO:0000256" key="1">
    <source>
        <dbReference type="ARBA" id="ARBA00008136"/>
    </source>
</evidence>
<keyword evidence="3" id="KW-0227">DNA damage</keyword>
<evidence type="ECO:0000256" key="7">
    <source>
        <dbReference type="ARBA" id="ARBA00023239"/>
    </source>
</evidence>
<keyword evidence="7" id="KW-0456">Lyase</keyword>
<sequence>MAKLFAALPANSLPAVPNYNICPTDPVHVVRMSGEGRALVGMRWGFIPAWYKAANAGPLLINARAETLAEKPAFKGAARARRCIIPASGYYEWASASGMKLPWYYARRDSDPMALAGIWQEWESDDGPIATCAMVTIASNELTGRVHDRMPVILERKDWGKWLGEEGKGAARLMLPAEEDVLITHRVSRMINSNRSEGSELIEPWEGDEGA</sequence>
<accession>A0A1H3LTR7</accession>
<dbReference type="Gene3D" id="3.90.1680.10">
    <property type="entry name" value="SOS response associated peptidase-like"/>
    <property type="match status" value="1"/>
</dbReference>
<evidence type="ECO:0000256" key="2">
    <source>
        <dbReference type="ARBA" id="ARBA00022670"/>
    </source>
</evidence>
<evidence type="ECO:0000256" key="3">
    <source>
        <dbReference type="ARBA" id="ARBA00022763"/>
    </source>
</evidence>